<reference evidence="2" key="1">
    <citation type="journal article" date="2016" name="PLoS Negl. Trop. Dis.">
        <title>Molecular Diversity between Salivary Proteins from New World and Old World Sand Flies with Emphasis on Bichromomyia olmeca, the Sand Fly Vector of Leishmania mexicana in Mesoamerica.</title>
        <authorList>
            <person name="Abdeladhim M."/>
            <person name="V Coutinho-Abreu I."/>
            <person name="Townsend S."/>
            <person name="Pasos-Pinto S."/>
            <person name="Sanchez L."/>
            <person name="Rasouli M."/>
            <person name="B Guimaraes-Costa A."/>
            <person name="Aslan H."/>
            <person name="Francischetti I.M."/>
            <person name="Oliveira F."/>
            <person name="Becker I."/>
            <person name="Kamhawi S."/>
            <person name="Ribeiro J.M."/>
            <person name="Jochim R.C."/>
            <person name="Valenzuela J.G."/>
        </authorList>
    </citation>
    <scope>NUCLEOTIDE SEQUENCE</scope>
    <source>
        <tissue evidence="2">Salivary gland</tissue>
    </source>
</reference>
<organism evidence="2">
    <name type="scientific">Bichromomyia olmeca</name>
    <dbReference type="NCBI Taxonomy" id="715919"/>
    <lineage>
        <taxon>Eukaryota</taxon>
        <taxon>Metazoa</taxon>
        <taxon>Ecdysozoa</taxon>
        <taxon>Arthropoda</taxon>
        <taxon>Hexapoda</taxon>
        <taxon>Insecta</taxon>
        <taxon>Pterygota</taxon>
        <taxon>Neoptera</taxon>
        <taxon>Endopterygota</taxon>
        <taxon>Diptera</taxon>
        <taxon>Nematocera</taxon>
        <taxon>Psychodoidea</taxon>
        <taxon>Psychodidae</taxon>
        <taxon>Bichromomyia</taxon>
    </lineage>
</organism>
<accession>A0A1B1V3G0</accession>
<dbReference type="AlphaFoldDB" id="A0A1B1V3G0"/>
<evidence type="ECO:0000256" key="1">
    <source>
        <dbReference type="SAM" id="SignalP"/>
    </source>
</evidence>
<sequence length="112" mass="12746">MNQLCFYISVITVILLKMRYSAASDLHLQIMPKDPNDCVIDENYLLLLDTPCDSDTTNTPVMNGKKIYIVCDNSEGDHFKFYECFDSSFLGPGVSFPVSTKLLKKLLEQLLR</sequence>
<name>A0A1B1V3G0_9DIPT</name>
<dbReference type="EMBL" id="KX011366">
    <property type="protein sequence ID" value="ANW11445.1"/>
    <property type="molecule type" value="mRNA"/>
</dbReference>
<proteinExistence type="evidence at transcript level"/>
<evidence type="ECO:0000313" key="2">
    <source>
        <dbReference type="EMBL" id="ANW11445.1"/>
    </source>
</evidence>
<protein>
    <submittedName>
        <fullName evidence="2">Lol14.2c</fullName>
    </submittedName>
</protein>
<keyword evidence="1" id="KW-0732">Signal</keyword>
<feature type="signal peptide" evidence="1">
    <location>
        <begin position="1"/>
        <end position="23"/>
    </location>
</feature>
<feature type="chain" id="PRO_5008531011" evidence="1">
    <location>
        <begin position="24"/>
        <end position="112"/>
    </location>
</feature>